<organism evidence="6 7">
    <name type="scientific">Rhizobium leguminosarum</name>
    <dbReference type="NCBI Taxonomy" id="384"/>
    <lineage>
        <taxon>Bacteria</taxon>
        <taxon>Pseudomonadati</taxon>
        <taxon>Pseudomonadota</taxon>
        <taxon>Alphaproteobacteria</taxon>
        <taxon>Hyphomicrobiales</taxon>
        <taxon>Rhizobiaceae</taxon>
        <taxon>Rhizobium/Agrobacterium group</taxon>
        <taxon>Rhizobium</taxon>
    </lineage>
</organism>
<feature type="domain" description="HTH araC/xylS-type" evidence="5">
    <location>
        <begin position="171"/>
        <end position="268"/>
    </location>
</feature>
<dbReference type="GO" id="GO:0005829">
    <property type="term" value="C:cytosol"/>
    <property type="evidence" value="ECO:0007669"/>
    <property type="project" value="TreeGrafter"/>
</dbReference>
<keyword evidence="2 6" id="KW-0238">DNA-binding</keyword>
<protein>
    <submittedName>
        <fullName evidence="6">AraC-like DNA-binding protein</fullName>
    </submittedName>
</protein>
<sequence>MDNKARQMIAARTGIGATGHVTQATRLGFTSITTALPMIVVVHRGRKVIQCPGHRFVVDPGEAIAIAQGHIFDFENAPSEDGDYEARWLTVDSKLIATFGVVKGSDPVAPARLLGRMSKGLSDAFEAAITALGNEDELPDAIVEHRVTELLAWMRSSGLCFPLAQAQSYAARIRTLVAERPDHGWSGAEICSLLGLSEATLRRRLHDESIKLRELVTDVRMIHAMSLLQSSRLPISSIAASSGFASQSKFAIRFRTRFGFPPTAIRGHNRGPAASGSHHARLSPAEKERVGQSPAHSEQETRNVNRCTFPSTRYEHEDHYPRHKAGRHFLP</sequence>
<evidence type="ECO:0000259" key="5">
    <source>
        <dbReference type="PROSITE" id="PS01124"/>
    </source>
</evidence>
<evidence type="ECO:0000256" key="1">
    <source>
        <dbReference type="ARBA" id="ARBA00023015"/>
    </source>
</evidence>
<dbReference type="PROSITE" id="PS00041">
    <property type="entry name" value="HTH_ARAC_FAMILY_1"/>
    <property type="match status" value="1"/>
</dbReference>
<dbReference type="RefSeq" id="WP_085739452.1">
    <property type="nucleotide sequence ID" value="NZ_JACHAZ010000006.1"/>
</dbReference>
<dbReference type="PROSITE" id="PS01124">
    <property type="entry name" value="HTH_ARAC_FAMILY_2"/>
    <property type="match status" value="1"/>
</dbReference>
<keyword evidence="3" id="KW-0804">Transcription</keyword>
<comment type="caution">
    <text evidence="6">The sequence shown here is derived from an EMBL/GenBank/DDBJ whole genome shotgun (WGS) entry which is preliminary data.</text>
</comment>
<accession>A0AAE2SZW4</accession>
<dbReference type="SUPFAM" id="SSF51215">
    <property type="entry name" value="Regulatory protein AraC"/>
    <property type="match status" value="1"/>
</dbReference>
<dbReference type="InterPro" id="IPR037923">
    <property type="entry name" value="HTH-like"/>
</dbReference>
<reference evidence="6 7" key="1">
    <citation type="submission" date="2020-08" db="EMBL/GenBank/DDBJ databases">
        <title>Genomic Encyclopedia of Type Strains, Phase IV (KMG-V): Genome sequencing to study the core and pangenomes of soil and plant-associated prokaryotes.</title>
        <authorList>
            <person name="Whitman W."/>
        </authorList>
    </citation>
    <scope>NUCLEOTIDE SEQUENCE [LARGE SCALE GENOMIC DNA]</scope>
    <source>
        <strain evidence="6 7">SEMIA 415</strain>
    </source>
</reference>
<dbReference type="GO" id="GO:0000976">
    <property type="term" value="F:transcription cis-regulatory region binding"/>
    <property type="evidence" value="ECO:0007669"/>
    <property type="project" value="TreeGrafter"/>
</dbReference>
<dbReference type="InterPro" id="IPR018062">
    <property type="entry name" value="HTH_AraC-typ_CS"/>
</dbReference>
<name>A0AAE2SZW4_RHILE</name>
<dbReference type="EMBL" id="JACIGO010000011">
    <property type="protein sequence ID" value="MBB4293845.1"/>
    <property type="molecule type" value="Genomic_DNA"/>
</dbReference>
<dbReference type="AlphaFoldDB" id="A0AAE2SZW4"/>
<dbReference type="PANTHER" id="PTHR47894">
    <property type="entry name" value="HTH-TYPE TRANSCRIPTIONAL REGULATOR GADX"/>
    <property type="match status" value="1"/>
</dbReference>
<dbReference type="InterPro" id="IPR054015">
    <property type="entry name" value="ExsA-like_N"/>
</dbReference>
<dbReference type="InterPro" id="IPR018060">
    <property type="entry name" value="HTH_AraC"/>
</dbReference>
<feature type="region of interest" description="Disordered" evidence="4">
    <location>
        <begin position="263"/>
        <end position="331"/>
    </location>
</feature>
<feature type="compositionally biased region" description="Basic residues" evidence="4">
    <location>
        <begin position="321"/>
        <end position="331"/>
    </location>
</feature>
<evidence type="ECO:0000313" key="7">
    <source>
        <dbReference type="Proteomes" id="UP000538507"/>
    </source>
</evidence>
<dbReference type="Pfam" id="PF12833">
    <property type="entry name" value="HTH_18"/>
    <property type="match status" value="1"/>
</dbReference>
<gene>
    <name evidence="6" type="ORF">GGE16_005939</name>
</gene>
<dbReference type="SUPFAM" id="SSF46689">
    <property type="entry name" value="Homeodomain-like"/>
    <property type="match status" value="1"/>
</dbReference>
<dbReference type="GO" id="GO:0003700">
    <property type="term" value="F:DNA-binding transcription factor activity"/>
    <property type="evidence" value="ECO:0007669"/>
    <property type="project" value="InterPro"/>
</dbReference>
<dbReference type="SMART" id="SM00342">
    <property type="entry name" value="HTH_ARAC"/>
    <property type="match status" value="1"/>
</dbReference>
<evidence type="ECO:0000313" key="6">
    <source>
        <dbReference type="EMBL" id="MBB4293845.1"/>
    </source>
</evidence>
<keyword evidence="1" id="KW-0805">Transcription regulation</keyword>
<dbReference type="Proteomes" id="UP000538507">
    <property type="component" value="Unassembled WGS sequence"/>
</dbReference>
<evidence type="ECO:0000256" key="3">
    <source>
        <dbReference type="ARBA" id="ARBA00023163"/>
    </source>
</evidence>
<proteinExistence type="predicted"/>
<dbReference type="PANTHER" id="PTHR47894:SF4">
    <property type="entry name" value="HTH-TYPE TRANSCRIPTIONAL REGULATOR GADX"/>
    <property type="match status" value="1"/>
</dbReference>
<dbReference type="InterPro" id="IPR009057">
    <property type="entry name" value="Homeodomain-like_sf"/>
</dbReference>
<dbReference type="Gene3D" id="1.10.10.60">
    <property type="entry name" value="Homeodomain-like"/>
    <property type="match status" value="1"/>
</dbReference>
<dbReference type="Pfam" id="PF22200">
    <property type="entry name" value="ExsA_N"/>
    <property type="match status" value="1"/>
</dbReference>
<evidence type="ECO:0000256" key="2">
    <source>
        <dbReference type="ARBA" id="ARBA00023125"/>
    </source>
</evidence>
<evidence type="ECO:0000256" key="4">
    <source>
        <dbReference type="SAM" id="MobiDB-lite"/>
    </source>
</evidence>